<gene>
    <name evidence="2" type="ORF">FHS30_000821</name>
</gene>
<feature type="signal peptide" evidence="1">
    <location>
        <begin position="1"/>
        <end position="24"/>
    </location>
</feature>
<dbReference type="Proteomes" id="UP000559987">
    <property type="component" value="Unassembled WGS sequence"/>
</dbReference>
<evidence type="ECO:0000256" key="1">
    <source>
        <dbReference type="SAM" id="SignalP"/>
    </source>
</evidence>
<keyword evidence="1" id="KW-0732">Signal</keyword>
<organism evidence="2 3">
    <name type="scientific">Simiduia aestuariiviva</name>
    <dbReference type="NCBI Taxonomy" id="1510459"/>
    <lineage>
        <taxon>Bacteria</taxon>
        <taxon>Pseudomonadati</taxon>
        <taxon>Pseudomonadota</taxon>
        <taxon>Gammaproteobacteria</taxon>
        <taxon>Cellvibrionales</taxon>
        <taxon>Cellvibrionaceae</taxon>
        <taxon>Simiduia</taxon>
    </lineage>
</organism>
<comment type="caution">
    <text evidence="2">The sequence shown here is derived from an EMBL/GenBank/DDBJ whole genome shotgun (WGS) entry which is preliminary data.</text>
</comment>
<sequence>MPHTKNSAKFAALLLLIISTPTLAGTEVNCRIDSDSFLEPGYKEIQSESVMLSDAPGMPNGRGQIYSSKNFDIFVSTSGYTRTSEGITLGTYDIQLVDRSKKQSMAATSASDGHKMAALTLTGMDDKQSPISRLIVTCFGTTPLQ</sequence>
<proteinExistence type="predicted"/>
<reference evidence="2 3" key="1">
    <citation type="submission" date="2020-08" db="EMBL/GenBank/DDBJ databases">
        <title>Genomic Encyclopedia of Type Strains, Phase III (KMG-III): the genomes of soil and plant-associated and newly described type strains.</title>
        <authorList>
            <person name="Whitman W."/>
        </authorList>
    </citation>
    <scope>NUCLEOTIDE SEQUENCE [LARGE SCALE GENOMIC DNA]</scope>
    <source>
        <strain evidence="2 3">CECT 8571</strain>
    </source>
</reference>
<dbReference type="RefSeq" id="WP_183908543.1">
    <property type="nucleotide sequence ID" value="NZ_JACHXZ010000001.1"/>
</dbReference>
<feature type="chain" id="PRO_5032633700" description="Adhesin" evidence="1">
    <location>
        <begin position="25"/>
        <end position="145"/>
    </location>
</feature>
<evidence type="ECO:0008006" key="4">
    <source>
        <dbReference type="Google" id="ProtNLM"/>
    </source>
</evidence>
<evidence type="ECO:0000313" key="2">
    <source>
        <dbReference type="EMBL" id="MBB3167645.1"/>
    </source>
</evidence>
<name>A0A839UQK0_9GAMM</name>
<dbReference type="EMBL" id="JACHXZ010000001">
    <property type="protein sequence ID" value="MBB3167645.1"/>
    <property type="molecule type" value="Genomic_DNA"/>
</dbReference>
<evidence type="ECO:0000313" key="3">
    <source>
        <dbReference type="Proteomes" id="UP000559987"/>
    </source>
</evidence>
<protein>
    <recommendedName>
        <fullName evidence="4">Adhesin</fullName>
    </recommendedName>
</protein>
<keyword evidence="3" id="KW-1185">Reference proteome</keyword>
<accession>A0A839UQK0</accession>
<dbReference type="AlphaFoldDB" id="A0A839UQK0"/>